<evidence type="ECO:0000313" key="2">
    <source>
        <dbReference type="Proteomes" id="UP000220922"/>
    </source>
</evidence>
<reference evidence="1 2" key="1">
    <citation type="submission" date="2016-05" db="EMBL/GenBank/DDBJ databases">
        <authorList>
            <person name="Lavstsen T."/>
            <person name="Jespersen J.S."/>
        </authorList>
    </citation>
    <scope>NUCLEOTIDE SEQUENCE [LARGE SCALE GENOMIC DNA]</scope>
    <source>
        <strain evidence="1 2">B7-9</strain>
    </source>
</reference>
<gene>
    <name evidence="1" type="ORF">A9Q02_06820</name>
</gene>
<dbReference type="Pfam" id="PF02583">
    <property type="entry name" value="Trns_repr_metal"/>
    <property type="match status" value="1"/>
</dbReference>
<dbReference type="GO" id="GO:0003677">
    <property type="term" value="F:DNA binding"/>
    <property type="evidence" value="ECO:0007669"/>
    <property type="project" value="InterPro"/>
</dbReference>
<dbReference type="PANTHER" id="PTHR33677:SF3">
    <property type="entry name" value="COPPER-SENSING TRANSCRIPTIONAL REPRESSOR RICR"/>
    <property type="match status" value="1"/>
</dbReference>
<dbReference type="InterPro" id="IPR003735">
    <property type="entry name" value="Metal_Tscrpt_repr"/>
</dbReference>
<dbReference type="PANTHER" id="PTHR33677">
    <property type="entry name" value="TRANSCRIPTIONAL REPRESSOR FRMR-RELATED"/>
    <property type="match status" value="1"/>
</dbReference>
<proteinExistence type="predicted"/>
<organism evidence="1 2">
    <name type="scientific">Candidatus Chloroploca asiatica</name>
    <dbReference type="NCBI Taxonomy" id="1506545"/>
    <lineage>
        <taxon>Bacteria</taxon>
        <taxon>Bacillati</taxon>
        <taxon>Chloroflexota</taxon>
        <taxon>Chloroflexia</taxon>
        <taxon>Chloroflexales</taxon>
        <taxon>Chloroflexineae</taxon>
        <taxon>Oscillochloridaceae</taxon>
        <taxon>Candidatus Chloroploca</taxon>
    </lineage>
</organism>
<dbReference type="GO" id="GO:0046872">
    <property type="term" value="F:metal ion binding"/>
    <property type="evidence" value="ECO:0007669"/>
    <property type="project" value="InterPro"/>
</dbReference>
<dbReference type="RefSeq" id="WP_097655439.1">
    <property type="nucleotide sequence ID" value="NZ_LYXE01000200.1"/>
</dbReference>
<dbReference type="CDD" id="cd10151">
    <property type="entry name" value="TthCsoR-like_DUF156"/>
    <property type="match status" value="1"/>
</dbReference>
<name>A0A2H3KFD9_9CHLR</name>
<dbReference type="Proteomes" id="UP000220922">
    <property type="component" value="Unassembled WGS sequence"/>
</dbReference>
<sequence length="92" mass="10598">MNSEHKADLLKRLKTIEGHVRGVQRMVEADTYCINLLNQTRAIRQALASLDQRILDEHLHTCVTTAIQSESLDERERVVRELLDVFEARQSA</sequence>
<accession>A0A2H3KFD9</accession>
<comment type="caution">
    <text evidence="1">The sequence shown here is derived from an EMBL/GenBank/DDBJ whole genome shotgun (WGS) entry which is preliminary data.</text>
</comment>
<dbReference type="AlphaFoldDB" id="A0A2H3KFD9"/>
<evidence type="ECO:0000313" key="1">
    <source>
        <dbReference type="EMBL" id="PDV96404.1"/>
    </source>
</evidence>
<dbReference type="Gene3D" id="1.20.58.1000">
    <property type="entry name" value="Metal-sensitive repressor, helix protomer"/>
    <property type="match status" value="1"/>
</dbReference>
<dbReference type="InterPro" id="IPR038390">
    <property type="entry name" value="Metal_Tscrpt_repr_sf"/>
</dbReference>
<dbReference type="EMBL" id="LYXE01000200">
    <property type="protein sequence ID" value="PDV96404.1"/>
    <property type="molecule type" value="Genomic_DNA"/>
</dbReference>
<protein>
    <submittedName>
        <fullName evidence="1">Transcriptional regulator</fullName>
    </submittedName>
</protein>
<dbReference type="OrthoDB" id="9811244at2"/>
<dbReference type="GO" id="GO:0045892">
    <property type="term" value="P:negative regulation of DNA-templated transcription"/>
    <property type="evidence" value="ECO:0007669"/>
    <property type="project" value="UniProtKB-ARBA"/>
</dbReference>
<keyword evidence="2" id="KW-1185">Reference proteome</keyword>